<dbReference type="STRING" id="295068.MAQ5080_02887"/>
<accession>A0A1A8TNE3</accession>
<name>A0A1A8TNE3_9GAMM</name>
<evidence type="ECO:0000313" key="4">
    <source>
        <dbReference type="Proteomes" id="UP000092627"/>
    </source>
</evidence>
<dbReference type="CDD" id="cd02972">
    <property type="entry name" value="DsbA_family"/>
    <property type="match status" value="1"/>
</dbReference>
<reference evidence="3 4" key="1">
    <citation type="submission" date="2016-06" db="EMBL/GenBank/DDBJ databases">
        <authorList>
            <person name="Kjaerup R.B."/>
            <person name="Dalgaard T.S."/>
            <person name="Juul-Madsen H.R."/>
        </authorList>
    </citation>
    <scope>NUCLEOTIDE SEQUENCE [LARGE SCALE GENOMIC DNA]</scope>
    <source>
        <strain evidence="3 4">CECT 5080</strain>
    </source>
</reference>
<dbReference type="InterPro" id="IPR012336">
    <property type="entry name" value="Thioredoxin-like_fold"/>
</dbReference>
<evidence type="ECO:0000259" key="2">
    <source>
        <dbReference type="Pfam" id="PF13462"/>
    </source>
</evidence>
<feature type="region of interest" description="Disordered" evidence="1">
    <location>
        <begin position="46"/>
        <end position="67"/>
    </location>
</feature>
<dbReference type="AlphaFoldDB" id="A0A1A8TNE3"/>
<dbReference type="InterPro" id="IPR036249">
    <property type="entry name" value="Thioredoxin-like_sf"/>
</dbReference>
<organism evidence="3 4">
    <name type="scientific">Marinomonas aquimarina</name>
    <dbReference type="NCBI Taxonomy" id="295068"/>
    <lineage>
        <taxon>Bacteria</taxon>
        <taxon>Pseudomonadati</taxon>
        <taxon>Pseudomonadota</taxon>
        <taxon>Gammaproteobacteria</taxon>
        <taxon>Oceanospirillales</taxon>
        <taxon>Oceanospirillaceae</taxon>
        <taxon>Marinomonas</taxon>
    </lineage>
</organism>
<feature type="domain" description="Thioredoxin-like fold" evidence="2">
    <location>
        <begin position="67"/>
        <end position="209"/>
    </location>
</feature>
<dbReference type="Gene3D" id="3.40.30.10">
    <property type="entry name" value="Glutaredoxin"/>
    <property type="match status" value="1"/>
</dbReference>
<dbReference type="Proteomes" id="UP000092627">
    <property type="component" value="Unassembled WGS sequence"/>
</dbReference>
<evidence type="ECO:0000256" key="1">
    <source>
        <dbReference type="SAM" id="MobiDB-lite"/>
    </source>
</evidence>
<protein>
    <submittedName>
        <fullName evidence="3">DSBA-like thioredoxin domain protein</fullName>
    </submittedName>
</protein>
<keyword evidence="4" id="KW-1185">Reference proteome</keyword>
<dbReference type="RefSeq" id="WP_012614069.1">
    <property type="nucleotide sequence ID" value="NZ_FLOC01000018.1"/>
</dbReference>
<dbReference type="GeneID" id="92659860"/>
<dbReference type="OrthoDB" id="9780340at2"/>
<proteinExistence type="predicted"/>
<evidence type="ECO:0000313" key="3">
    <source>
        <dbReference type="EMBL" id="SBS34471.1"/>
    </source>
</evidence>
<dbReference type="SUPFAM" id="SSF52833">
    <property type="entry name" value="Thioredoxin-like"/>
    <property type="match status" value="1"/>
</dbReference>
<dbReference type="Pfam" id="PF13462">
    <property type="entry name" value="Thioredoxin_4"/>
    <property type="match status" value="1"/>
</dbReference>
<sequence>MEQKRPSIPMQVQAFRRRRWRPRWPWVLAAALVALLLIWLVSRTPGESSAPSRAPVSTAQVAGPPWQMGNPEGRFTLTLYADLECPFCREYFPQLKRWVGNNTDVALQWHHQPLAAHEPAASAEARLAECAAEAGGHAAFWQAVEWVYAHTRSDGQGLPDGLRYPETTSAIEQCMASERPNVAIRAQAAEATKSGVTATPSLRLLDRQTGQAILLQGPIEGDALLSAMDLLAAGEMASDAPGSPATPTSEMPADVVGDMPR</sequence>
<gene>
    <name evidence="3" type="ORF">MAQ5080_02887</name>
</gene>
<feature type="region of interest" description="Disordered" evidence="1">
    <location>
        <begin position="236"/>
        <end position="261"/>
    </location>
</feature>
<dbReference type="EMBL" id="FLOC01000018">
    <property type="protein sequence ID" value="SBS34471.1"/>
    <property type="molecule type" value="Genomic_DNA"/>
</dbReference>
<feature type="compositionally biased region" description="Polar residues" evidence="1">
    <location>
        <begin position="46"/>
        <end position="60"/>
    </location>
</feature>